<reference evidence="2" key="1">
    <citation type="submission" date="2020-06" db="EMBL/GenBank/DDBJ databases">
        <authorList>
            <consortium name="Plant Systems Biology data submission"/>
        </authorList>
    </citation>
    <scope>NUCLEOTIDE SEQUENCE</scope>
    <source>
        <strain evidence="2">D6</strain>
    </source>
</reference>
<proteinExistence type="predicted"/>
<comment type="caution">
    <text evidence="2">The sequence shown here is derived from an EMBL/GenBank/DDBJ whole genome shotgun (WGS) entry which is preliminary data.</text>
</comment>
<dbReference type="Proteomes" id="UP001153069">
    <property type="component" value="Unassembled WGS sequence"/>
</dbReference>
<accession>A0A9N8EC94</accession>
<dbReference type="EMBL" id="CAICTM010000743">
    <property type="protein sequence ID" value="CAB9515885.1"/>
    <property type="molecule type" value="Genomic_DNA"/>
</dbReference>
<sequence length="473" mass="52536">MLPRSSRRLFTPRSTCSRRSSATSSTPTSTHPQHSALRTAFLHIQQRPIEYASIPCVAAFVGITTNWMGVKMLFYPIEYFGTEMYREKDTPYGLFGWQGVVPTKSQMMGDRLTTIVTQRLLSLEEAFGRMDATELAQFLQPAVEDVVRNDCGEYWYRVLKPLLPFVLPYAVANLQKEITNVLDLRAIVMTSFVRDKQVLVDLFQKVGRVELEFLVNSGFGLGFGLGLLQMLGWAATPRAWTLPVAGALVGYVTNWIAIKLLFEPAEPVHIGPLVVQGMFESRQVQVSDEFGGFMEERVLNSEQLLEALAKDGDDGELFKFLRRQLPYPIPAHIISAAVKAVQLVAKEKEGYPELHAYVTDKIDISETLASRLKLLSPTDFEDLLHPVFQEDEITLIATGGILGLVAGMAQTRLGWGGPAATRKALATIAAVLVSSAALYGSQKVEEKLDEQVPSKTPTAVLQRRVTVVRVEPY</sequence>
<evidence type="ECO:0000256" key="1">
    <source>
        <dbReference type="SAM" id="MobiDB-lite"/>
    </source>
</evidence>
<keyword evidence="3" id="KW-1185">Reference proteome</keyword>
<organism evidence="2 3">
    <name type="scientific">Seminavis robusta</name>
    <dbReference type="NCBI Taxonomy" id="568900"/>
    <lineage>
        <taxon>Eukaryota</taxon>
        <taxon>Sar</taxon>
        <taxon>Stramenopiles</taxon>
        <taxon>Ochrophyta</taxon>
        <taxon>Bacillariophyta</taxon>
        <taxon>Bacillariophyceae</taxon>
        <taxon>Bacillariophycidae</taxon>
        <taxon>Naviculales</taxon>
        <taxon>Naviculaceae</taxon>
        <taxon>Seminavis</taxon>
    </lineage>
</organism>
<feature type="compositionally biased region" description="Low complexity" evidence="1">
    <location>
        <begin position="11"/>
        <end position="32"/>
    </location>
</feature>
<protein>
    <submittedName>
        <fullName evidence="2">Uncharacterized protein</fullName>
    </submittedName>
</protein>
<feature type="region of interest" description="Disordered" evidence="1">
    <location>
        <begin position="1"/>
        <end position="34"/>
    </location>
</feature>
<dbReference type="PANTHER" id="PTHR35791">
    <property type="entry name" value="UPF0754 MEMBRANE PROTEIN YHEB"/>
    <property type="match status" value="1"/>
</dbReference>
<evidence type="ECO:0000313" key="3">
    <source>
        <dbReference type="Proteomes" id="UP001153069"/>
    </source>
</evidence>
<gene>
    <name evidence="2" type="ORF">SEMRO_744_G196270.1</name>
</gene>
<dbReference type="OrthoDB" id="410754at2759"/>
<evidence type="ECO:0000313" key="2">
    <source>
        <dbReference type="EMBL" id="CAB9515885.1"/>
    </source>
</evidence>
<dbReference type="AlphaFoldDB" id="A0A9N8EC94"/>
<dbReference type="PANTHER" id="PTHR35791:SF1">
    <property type="entry name" value="UPF0754 MEMBRANE PROTEIN YHEB"/>
    <property type="match status" value="1"/>
</dbReference>
<name>A0A9N8EC94_9STRA</name>